<dbReference type="SMART" id="SM00028">
    <property type="entry name" value="TPR"/>
    <property type="match status" value="4"/>
</dbReference>
<gene>
    <name evidence="5" type="ORF">FGO68_gene4848</name>
</gene>
<feature type="region of interest" description="Disordered" evidence="3">
    <location>
        <begin position="1219"/>
        <end position="1277"/>
    </location>
</feature>
<feature type="region of interest" description="Disordered" evidence="3">
    <location>
        <begin position="145"/>
        <end position="171"/>
    </location>
</feature>
<dbReference type="Gene3D" id="1.25.40.10">
    <property type="entry name" value="Tetratricopeptide repeat domain"/>
    <property type="match status" value="1"/>
</dbReference>
<evidence type="ECO:0000256" key="1">
    <source>
        <dbReference type="ARBA" id="ARBA00022490"/>
    </source>
</evidence>
<protein>
    <recommendedName>
        <fullName evidence="4">Clu domain-containing protein</fullName>
    </recommendedName>
</protein>
<dbReference type="PANTHER" id="PTHR12601">
    <property type="entry name" value="EUKARYOTIC TRANSLATION INITIATION FACTOR 3 SUBUNIT EIF-3"/>
    <property type="match status" value="1"/>
</dbReference>
<evidence type="ECO:0000256" key="2">
    <source>
        <dbReference type="SAM" id="Coils"/>
    </source>
</evidence>
<dbReference type="SUPFAM" id="SSF103107">
    <property type="entry name" value="Hypothetical protein c14orf129, hspc210"/>
    <property type="match status" value="1"/>
</dbReference>
<dbReference type="Pfam" id="PF15044">
    <property type="entry name" value="CLU_N"/>
    <property type="match status" value="1"/>
</dbReference>
<keyword evidence="2" id="KW-0175">Coiled coil</keyword>
<evidence type="ECO:0000259" key="4">
    <source>
        <dbReference type="PROSITE" id="PS51823"/>
    </source>
</evidence>
<dbReference type="Pfam" id="PF13424">
    <property type="entry name" value="TPR_12"/>
    <property type="match status" value="2"/>
</dbReference>
<sequence>MESTPPTTKSTLEESLADLASRSATEDPQPSRLLSLVLVDLNKREIPLKMVQYEMVLELREFLAEHVYTCFFTHYYFEHNGERLNDYTELAELDLSTDQKIYMRPDRYDEKAARSHIKKVRDMLNSPQLLSSATVKAEQQVSQLAKTAAAGEGDEEKKETGAEPAQQQYEDKLKKNYEEFMAIVERESKKEIPMPPQKQAQQSLLKDLFKTTPSIELEMNKVARDLKCVDSITFSGFNPVPPNRKMVGDLFYLSVRTLDAGDVGITCTVNGFYRNDSTERGHFNPTPSSQRSPCYSYTLVGCLYQLSPMFGRNLEKYLNSILATEPYFLTQLPLIAQGHQWVSASVEEKSDEQANMLPLFGLDPRGVRDWNEEFQVVKDFPKETFIQRVQRDRAVAKVYNDFLDAAVKGAIGIVGGNLTPLNPNEAARQQVFVYNQIFFSYAVDLSGSVEGESPFRDLTSAENNPSFTQANHDLLGLRALQILDCEGLHVLATAVVNYRGHRIIAQSIIPGILNNNDLASLAEYGSVDEHKTIFASEHFHALMNYPHPEDHHTCLLRPELLLLFQRTKNVEYATAKMADFNKKLAEAESAVKELKDMTEKEREEYAQKRGEDNLKRLREFERHLKEAPKYSFNTNVFKKGVTFAQSEIESKAVAEDEALVKSLASFLREQALQKLVRDLQAIEGVPTDSESLEQAFHAHGINVRYIGEVARAVADKELSHLKTLLEREAIVRSVKHLFNEYLRETPDSHISSVLAHLFNLLLAPFPMIEKLEDGSIQYPAQQLKVNQEATTATISEAPAATTQDSKKKQKKNKKAAQQPETTAIKAPADLGEMLLKQGSGDIQPFYIDGLFIDTNLFKGLLPLETPATLSLKPSDLYAKLRTIARQRYGYDLPAKQTDLKCLQNATNKLASMRDICLKLGVKIGQGKEYMLENEAAQGKQVSLVKKGKQVEKAKEQAGYEALPFASGDFAEVFPVVKHLELQNNDVRQLLASAKQSYKDGQFERAFELYSQCINALLQITGPMNKEVAACIAKLASIQFKFGDFLQAIELQTKSIILQERVLGRDHPQTAYGYSNLALYHHSCGYFSRAFEHMYRALSILKISAGESHPDIAALYLNLGLMYQDFEHFQAAIDCFVESLYRNIGLFGERHLQVVSCYQAIAHAHYQLQDYRKALDFQEKAHKALTQLPEVDEAYVKSSKAQMDHFLKLSIYAEKVKTQDKGQRSIGSNKGPASVSQAPATSAQEKKGGAGEAAVPQQPGQAVRGGRRAGPGGLRGKLGAAQTGSGAYSFLDLLEYNFIREQQQKAMKEQLEKEKAAETTSEQKDETTKKQ</sequence>
<feature type="domain" description="Clu" evidence="4">
    <location>
        <begin position="348"/>
        <end position="631"/>
    </location>
</feature>
<feature type="coiled-coil region" evidence="2">
    <location>
        <begin position="570"/>
        <end position="611"/>
    </location>
</feature>
<accession>A0A8J8P2F4</accession>
<feature type="region of interest" description="Disordered" evidence="3">
    <location>
        <begin position="795"/>
        <end position="822"/>
    </location>
</feature>
<reference evidence="5" key="1">
    <citation type="submission" date="2019-06" db="EMBL/GenBank/DDBJ databases">
        <authorList>
            <person name="Zheng W."/>
        </authorList>
    </citation>
    <scope>NUCLEOTIDE SEQUENCE</scope>
    <source>
        <strain evidence="5">QDHG01</strain>
    </source>
</reference>
<name>A0A8J8P2F4_HALGN</name>
<dbReference type="InterPro" id="IPR033646">
    <property type="entry name" value="CLU-central"/>
</dbReference>
<dbReference type="PROSITE" id="PS51823">
    <property type="entry name" value="CLU"/>
    <property type="match status" value="1"/>
</dbReference>
<dbReference type="InterPro" id="IPR011990">
    <property type="entry name" value="TPR-like_helical_dom_sf"/>
</dbReference>
<dbReference type="Proteomes" id="UP000785679">
    <property type="component" value="Unassembled WGS sequence"/>
</dbReference>
<feature type="region of interest" description="Disordered" evidence="3">
    <location>
        <begin position="1304"/>
        <end position="1330"/>
    </location>
</feature>
<feature type="compositionally biased region" description="Low complexity" evidence="3">
    <location>
        <begin position="1251"/>
        <end position="1263"/>
    </location>
</feature>
<dbReference type="InterPro" id="IPR025697">
    <property type="entry name" value="CLU_dom"/>
</dbReference>
<organism evidence="5 6">
    <name type="scientific">Halteria grandinella</name>
    <dbReference type="NCBI Taxonomy" id="5974"/>
    <lineage>
        <taxon>Eukaryota</taxon>
        <taxon>Sar</taxon>
        <taxon>Alveolata</taxon>
        <taxon>Ciliophora</taxon>
        <taxon>Intramacronucleata</taxon>
        <taxon>Spirotrichea</taxon>
        <taxon>Stichotrichia</taxon>
        <taxon>Sporadotrichida</taxon>
        <taxon>Halteriidae</taxon>
        <taxon>Halteria</taxon>
    </lineage>
</organism>
<dbReference type="GO" id="GO:0005737">
    <property type="term" value="C:cytoplasm"/>
    <property type="evidence" value="ECO:0007669"/>
    <property type="project" value="TreeGrafter"/>
</dbReference>
<dbReference type="Pfam" id="PF12807">
    <property type="entry name" value="eIF3_p135"/>
    <property type="match status" value="1"/>
</dbReference>
<keyword evidence="6" id="KW-1185">Reference proteome</keyword>
<dbReference type="InterPro" id="IPR027523">
    <property type="entry name" value="CLU_prot"/>
</dbReference>
<evidence type="ECO:0000313" key="5">
    <source>
        <dbReference type="EMBL" id="TNV86767.1"/>
    </source>
</evidence>
<feature type="compositionally biased region" description="Polar residues" evidence="3">
    <location>
        <begin position="1233"/>
        <end position="1242"/>
    </location>
</feature>
<dbReference type="SUPFAM" id="SSF48452">
    <property type="entry name" value="TPR-like"/>
    <property type="match status" value="1"/>
</dbReference>
<evidence type="ECO:0000256" key="3">
    <source>
        <dbReference type="SAM" id="MobiDB-lite"/>
    </source>
</evidence>
<dbReference type="OrthoDB" id="1414216at2759"/>
<dbReference type="PANTHER" id="PTHR12601:SF6">
    <property type="entry name" value="CLUSTERED MITOCHONDRIA PROTEIN HOMOLOG"/>
    <property type="match status" value="1"/>
</dbReference>
<dbReference type="InterPro" id="IPR023231">
    <property type="entry name" value="GSKIP_dom_sf"/>
</dbReference>
<dbReference type="InterPro" id="IPR019734">
    <property type="entry name" value="TPR_rpt"/>
</dbReference>
<dbReference type="Pfam" id="PF13236">
    <property type="entry name" value="CLU"/>
    <property type="match status" value="1"/>
</dbReference>
<proteinExistence type="predicted"/>
<dbReference type="EMBL" id="RRYP01000845">
    <property type="protein sequence ID" value="TNV86767.1"/>
    <property type="molecule type" value="Genomic_DNA"/>
</dbReference>
<dbReference type="CDD" id="cd15466">
    <property type="entry name" value="CLU-central"/>
    <property type="match status" value="1"/>
</dbReference>
<dbReference type="InterPro" id="IPR028275">
    <property type="entry name" value="CLU_N"/>
</dbReference>
<keyword evidence="1" id="KW-0963">Cytoplasm</keyword>
<comment type="caution">
    <text evidence="5">The sequence shown here is derived from an EMBL/GenBank/DDBJ whole genome shotgun (WGS) entry which is preliminary data.</text>
</comment>
<evidence type="ECO:0000313" key="6">
    <source>
        <dbReference type="Proteomes" id="UP000785679"/>
    </source>
</evidence>